<dbReference type="PANTHER" id="PTHR34003:SF2">
    <property type="entry name" value="SNOAL-LIKE DOMAIN-CONTAINING PROTEIN"/>
    <property type="match status" value="1"/>
</dbReference>
<sequence length="121" mass="13910">MPNRGRVEAFIARVERGDYVGAIEDYYAEHATMQDNDGPVRGGREALVAHEKIVMAAMPKIATRPVERWLVDGDRVAINWVFDFTFPDGRTGVLDEIALQEWEGDRIVRERFYFDPAWRPA</sequence>
<dbReference type="Proteomes" id="UP000676409">
    <property type="component" value="Chromosome"/>
</dbReference>
<dbReference type="EMBL" id="CP073078">
    <property type="protein sequence ID" value="QUD89930.1"/>
    <property type="molecule type" value="Genomic_DNA"/>
</dbReference>
<dbReference type="Gene3D" id="3.10.450.50">
    <property type="match status" value="1"/>
</dbReference>
<gene>
    <name evidence="2" type="ORF">KCG34_08720</name>
</gene>
<dbReference type="AlphaFoldDB" id="A0A975G2H8"/>
<name>A0A975G2H8_9CAUL</name>
<keyword evidence="3" id="KW-1185">Reference proteome</keyword>
<feature type="domain" description="SnoaL-like" evidence="1">
    <location>
        <begin position="7"/>
        <end position="109"/>
    </location>
</feature>
<dbReference type="Pfam" id="PF12680">
    <property type="entry name" value="SnoaL_2"/>
    <property type="match status" value="1"/>
</dbReference>
<accession>A0A975G2H8</accession>
<evidence type="ECO:0000313" key="2">
    <source>
        <dbReference type="EMBL" id="QUD89930.1"/>
    </source>
</evidence>
<dbReference type="SUPFAM" id="SSF54427">
    <property type="entry name" value="NTF2-like"/>
    <property type="match status" value="1"/>
</dbReference>
<evidence type="ECO:0000313" key="3">
    <source>
        <dbReference type="Proteomes" id="UP000676409"/>
    </source>
</evidence>
<dbReference type="RefSeq" id="WP_211939981.1">
    <property type="nucleotide sequence ID" value="NZ_CP073078.1"/>
</dbReference>
<organism evidence="2 3">
    <name type="scientific">Phenylobacterium montanum</name>
    <dbReference type="NCBI Taxonomy" id="2823693"/>
    <lineage>
        <taxon>Bacteria</taxon>
        <taxon>Pseudomonadati</taxon>
        <taxon>Pseudomonadota</taxon>
        <taxon>Alphaproteobacteria</taxon>
        <taxon>Caulobacterales</taxon>
        <taxon>Caulobacteraceae</taxon>
        <taxon>Phenylobacterium</taxon>
    </lineage>
</organism>
<reference evidence="2" key="1">
    <citation type="submission" date="2021-04" db="EMBL/GenBank/DDBJ databases">
        <title>The complete genome sequence of Caulobacter sp. S6.</title>
        <authorList>
            <person name="Tang Y."/>
            <person name="Ouyang W."/>
            <person name="Liu Q."/>
            <person name="Huang B."/>
            <person name="Guo Z."/>
            <person name="Lei P."/>
        </authorList>
    </citation>
    <scope>NUCLEOTIDE SEQUENCE</scope>
    <source>
        <strain evidence="2">S6</strain>
    </source>
</reference>
<dbReference type="PANTHER" id="PTHR34003">
    <property type="entry name" value="BLL2395 PROTEIN"/>
    <property type="match status" value="1"/>
</dbReference>
<dbReference type="KEGG" id="caul:KCG34_08720"/>
<proteinExistence type="predicted"/>
<dbReference type="InterPro" id="IPR037401">
    <property type="entry name" value="SnoaL-like"/>
</dbReference>
<dbReference type="InterPro" id="IPR032710">
    <property type="entry name" value="NTF2-like_dom_sf"/>
</dbReference>
<evidence type="ECO:0000259" key="1">
    <source>
        <dbReference type="Pfam" id="PF12680"/>
    </source>
</evidence>
<protein>
    <submittedName>
        <fullName evidence="2">Nuclear transport factor 2 family protein</fullName>
    </submittedName>
</protein>